<dbReference type="RefSeq" id="WP_182162016.1">
    <property type="nucleotide sequence ID" value="NZ_JACFXV010000034.1"/>
</dbReference>
<evidence type="ECO:0000313" key="2">
    <source>
        <dbReference type="Proteomes" id="UP000541109"/>
    </source>
</evidence>
<keyword evidence="2" id="KW-1185">Reference proteome</keyword>
<sequence length="84" mass="9575">MEGFGSIVARFPQRELDIWRRCARDARFRAICSDYEEMTAALDHLLKSVGNGDPKIEEYTSFLGELEAEILGYLDNSISNEQKS</sequence>
<accession>A0A839A905</accession>
<proteinExistence type="predicted"/>
<dbReference type="Proteomes" id="UP000541109">
    <property type="component" value="Unassembled WGS sequence"/>
</dbReference>
<gene>
    <name evidence="1" type="ORF">H2509_02610</name>
</gene>
<name>A0A839A905_9HYPH</name>
<reference evidence="1 2" key="1">
    <citation type="submission" date="2020-07" db="EMBL/GenBank/DDBJ databases">
        <title>Stappia sp., F7233, whole genome shotgun sequencing project.</title>
        <authorList>
            <person name="Jiang S."/>
            <person name="Liu Z.W."/>
            <person name="Du Z.J."/>
        </authorList>
    </citation>
    <scope>NUCLEOTIDE SEQUENCE [LARGE SCALE GENOMIC DNA]</scope>
    <source>
        <strain evidence="1 2">F7233</strain>
    </source>
</reference>
<dbReference type="EMBL" id="JACFXV010000034">
    <property type="protein sequence ID" value="MBA5776013.1"/>
    <property type="molecule type" value="Genomic_DNA"/>
</dbReference>
<organism evidence="1 2">
    <name type="scientific">Stappia albiluteola</name>
    <dbReference type="NCBI Taxonomy" id="2758565"/>
    <lineage>
        <taxon>Bacteria</taxon>
        <taxon>Pseudomonadati</taxon>
        <taxon>Pseudomonadota</taxon>
        <taxon>Alphaproteobacteria</taxon>
        <taxon>Hyphomicrobiales</taxon>
        <taxon>Stappiaceae</taxon>
        <taxon>Stappia</taxon>
    </lineage>
</organism>
<evidence type="ECO:0000313" key="1">
    <source>
        <dbReference type="EMBL" id="MBA5776013.1"/>
    </source>
</evidence>
<protein>
    <submittedName>
        <fullName evidence="1">Uncharacterized protein</fullName>
    </submittedName>
</protein>
<comment type="caution">
    <text evidence="1">The sequence shown here is derived from an EMBL/GenBank/DDBJ whole genome shotgun (WGS) entry which is preliminary data.</text>
</comment>
<dbReference type="AlphaFoldDB" id="A0A839A905"/>